<organism evidence="2 3">
    <name type="scientific">Hibiscus sabdariffa</name>
    <name type="common">roselle</name>
    <dbReference type="NCBI Taxonomy" id="183260"/>
    <lineage>
        <taxon>Eukaryota</taxon>
        <taxon>Viridiplantae</taxon>
        <taxon>Streptophyta</taxon>
        <taxon>Embryophyta</taxon>
        <taxon>Tracheophyta</taxon>
        <taxon>Spermatophyta</taxon>
        <taxon>Magnoliopsida</taxon>
        <taxon>eudicotyledons</taxon>
        <taxon>Gunneridae</taxon>
        <taxon>Pentapetalae</taxon>
        <taxon>rosids</taxon>
        <taxon>malvids</taxon>
        <taxon>Malvales</taxon>
        <taxon>Malvaceae</taxon>
        <taxon>Malvoideae</taxon>
        <taxon>Hibiscus</taxon>
    </lineage>
</organism>
<dbReference type="Proteomes" id="UP001472677">
    <property type="component" value="Unassembled WGS sequence"/>
</dbReference>
<feature type="region of interest" description="Disordered" evidence="1">
    <location>
        <begin position="48"/>
        <end position="68"/>
    </location>
</feature>
<evidence type="ECO:0000256" key="1">
    <source>
        <dbReference type="SAM" id="MobiDB-lite"/>
    </source>
</evidence>
<reference evidence="2 3" key="1">
    <citation type="journal article" date="2024" name="G3 (Bethesda)">
        <title>Genome assembly of Hibiscus sabdariffa L. provides insights into metabolisms of medicinal natural products.</title>
        <authorList>
            <person name="Kim T."/>
        </authorList>
    </citation>
    <scope>NUCLEOTIDE SEQUENCE [LARGE SCALE GENOMIC DNA]</scope>
    <source>
        <strain evidence="2">TK-2024</strain>
        <tissue evidence="2">Old leaves</tissue>
    </source>
</reference>
<dbReference type="EMBL" id="JBBPBM010000140">
    <property type="protein sequence ID" value="KAK8504549.1"/>
    <property type="molecule type" value="Genomic_DNA"/>
</dbReference>
<gene>
    <name evidence="2" type="ORF">V6N12_017827</name>
</gene>
<name>A0ABR2BBQ5_9ROSI</name>
<proteinExistence type="predicted"/>
<evidence type="ECO:0000313" key="2">
    <source>
        <dbReference type="EMBL" id="KAK8504549.1"/>
    </source>
</evidence>
<keyword evidence="3" id="KW-1185">Reference proteome</keyword>
<accession>A0ABR2BBQ5</accession>
<sequence>MAFENIGVMELGTDPIDSILVLEGLDNEFMELEEIQVLLGNFSINEVNHGEEKNNDADDLAKDHMQSE</sequence>
<protein>
    <submittedName>
        <fullName evidence="2">Uncharacterized protein</fullName>
    </submittedName>
</protein>
<comment type="caution">
    <text evidence="2">The sequence shown here is derived from an EMBL/GenBank/DDBJ whole genome shotgun (WGS) entry which is preliminary data.</text>
</comment>
<evidence type="ECO:0000313" key="3">
    <source>
        <dbReference type="Proteomes" id="UP001472677"/>
    </source>
</evidence>